<name>A0AA96L8Y3_9BACL</name>
<dbReference type="KEGG" id="paun:MJA45_14515"/>
<accession>A0AA96L8Y3</accession>
<proteinExistence type="predicted"/>
<evidence type="ECO:0000313" key="1">
    <source>
        <dbReference type="EMBL" id="WNQ08865.1"/>
    </source>
</evidence>
<sequence>MAFLLPITASAAYYNTYTTMATLGNANDCYAAQGFAVGSSYTYSVKINGDDTKAVIYRTRMSDGTTTLMTNGDNGTTYNTYLGHANDMVLSTIDGEYYMFVITMKAGSMSLVKLKYVGTTYYKVGNYTIQYNGVDKGMSGVAITSKDASNIYFLFKSGLTLYRGTLPLTANGGTINATYGFTLNTSDALVNGSTISNISSYVSQGFGYYNNTIYVPLTYENVSIVLVYRSISTASGTIYSDDNLSFRITSSTYPDLFEIESVGIANGDKLWFNTNRRTAPGDTAHDGVHYFNGYSATP</sequence>
<dbReference type="Proteomes" id="UP001305702">
    <property type="component" value="Chromosome"/>
</dbReference>
<dbReference type="EMBL" id="CP130318">
    <property type="protein sequence ID" value="WNQ08865.1"/>
    <property type="molecule type" value="Genomic_DNA"/>
</dbReference>
<evidence type="ECO:0000313" key="2">
    <source>
        <dbReference type="Proteomes" id="UP001305702"/>
    </source>
</evidence>
<dbReference type="AlphaFoldDB" id="A0AA96L8Y3"/>
<dbReference type="RefSeq" id="WP_315602632.1">
    <property type="nucleotide sequence ID" value="NZ_CP130318.1"/>
</dbReference>
<protein>
    <submittedName>
        <fullName evidence="1">Uncharacterized protein</fullName>
    </submittedName>
</protein>
<keyword evidence="2" id="KW-1185">Reference proteome</keyword>
<reference evidence="1 2" key="1">
    <citation type="submission" date="2022-02" db="EMBL/GenBank/DDBJ databases">
        <title>Paenibacillus sp. MBLB1776 Whole Genome Shotgun Sequencing.</title>
        <authorList>
            <person name="Hwang C.Y."/>
            <person name="Cho E.-S."/>
            <person name="Seo M.-J."/>
        </authorList>
    </citation>
    <scope>NUCLEOTIDE SEQUENCE [LARGE SCALE GENOMIC DNA]</scope>
    <source>
        <strain evidence="1 2">MBLB1776</strain>
    </source>
</reference>
<gene>
    <name evidence="1" type="ORF">MJA45_14515</name>
</gene>
<organism evidence="1 2">
    <name type="scientific">Paenibacillus aurantius</name>
    <dbReference type="NCBI Taxonomy" id="2918900"/>
    <lineage>
        <taxon>Bacteria</taxon>
        <taxon>Bacillati</taxon>
        <taxon>Bacillota</taxon>
        <taxon>Bacilli</taxon>
        <taxon>Bacillales</taxon>
        <taxon>Paenibacillaceae</taxon>
        <taxon>Paenibacillus</taxon>
    </lineage>
</organism>